<dbReference type="PROSITE" id="PS51494">
    <property type="entry name" value="SPOIVB"/>
    <property type="match status" value="1"/>
</dbReference>
<reference evidence="2 3" key="1">
    <citation type="submission" date="2020-07" db="EMBL/GenBank/DDBJ databases">
        <authorList>
            <person name="Feng H."/>
        </authorList>
    </citation>
    <scope>NUCLEOTIDE SEQUENCE [LARGE SCALE GENOMIC DNA]</scope>
    <source>
        <strain evidence="3">s-11</strain>
    </source>
</reference>
<dbReference type="InterPro" id="IPR036034">
    <property type="entry name" value="PDZ_sf"/>
</dbReference>
<dbReference type="Proteomes" id="UP000530514">
    <property type="component" value="Unassembled WGS sequence"/>
</dbReference>
<dbReference type="InterPro" id="IPR041489">
    <property type="entry name" value="PDZ_6"/>
</dbReference>
<protein>
    <submittedName>
        <fullName evidence="2">SpoIVB peptidase</fullName>
        <ecNumber evidence="2">3.4.21.116</ecNumber>
    </submittedName>
</protein>
<dbReference type="NCBIfam" id="TIGR02860">
    <property type="entry name" value="spore_IV_B"/>
    <property type="match status" value="1"/>
</dbReference>
<organism evidence="2 3">
    <name type="scientific">Thermoactinomyces daqus</name>
    <dbReference type="NCBI Taxonomy" id="1329516"/>
    <lineage>
        <taxon>Bacteria</taxon>
        <taxon>Bacillati</taxon>
        <taxon>Bacillota</taxon>
        <taxon>Bacilli</taxon>
        <taxon>Bacillales</taxon>
        <taxon>Thermoactinomycetaceae</taxon>
        <taxon>Thermoactinomyces</taxon>
    </lineage>
</organism>
<evidence type="ECO:0000313" key="3">
    <source>
        <dbReference type="Proteomes" id="UP000530514"/>
    </source>
</evidence>
<dbReference type="EMBL" id="JACEIP010000010">
    <property type="protein sequence ID" value="MBA4542961.1"/>
    <property type="molecule type" value="Genomic_DNA"/>
</dbReference>
<dbReference type="RefSeq" id="WP_052154382.1">
    <property type="nucleotide sequence ID" value="NZ_JACEIP010000010.1"/>
</dbReference>
<dbReference type="EC" id="3.4.21.116" evidence="2"/>
<dbReference type="Pfam" id="PF05580">
    <property type="entry name" value="Peptidase_S55"/>
    <property type="match status" value="1"/>
</dbReference>
<accession>A0A7W1XAC6</accession>
<dbReference type="SUPFAM" id="SSF50156">
    <property type="entry name" value="PDZ domain-like"/>
    <property type="match status" value="1"/>
</dbReference>
<dbReference type="InterPro" id="IPR008763">
    <property type="entry name" value="Peptidase_S55"/>
</dbReference>
<dbReference type="OrthoDB" id="9765242at2"/>
<evidence type="ECO:0000313" key="2">
    <source>
        <dbReference type="EMBL" id="MBA4542961.1"/>
    </source>
</evidence>
<keyword evidence="2" id="KW-0378">Hydrolase</keyword>
<feature type="domain" description="Peptidase S55" evidence="1">
    <location>
        <begin position="201"/>
        <end position="440"/>
    </location>
</feature>
<proteinExistence type="predicted"/>
<dbReference type="Gene3D" id="2.30.42.10">
    <property type="match status" value="1"/>
</dbReference>
<gene>
    <name evidence="2" type="primary">spoIVB</name>
    <name evidence="2" type="ORF">H1164_08600</name>
</gene>
<evidence type="ECO:0000259" key="1">
    <source>
        <dbReference type="PROSITE" id="PS51494"/>
    </source>
</evidence>
<dbReference type="GO" id="GO:0016787">
    <property type="term" value="F:hydrolase activity"/>
    <property type="evidence" value="ECO:0007669"/>
    <property type="project" value="UniProtKB-KW"/>
</dbReference>
<keyword evidence="3" id="KW-1185">Reference proteome</keyword>
<sequence length="455" mass="50043">MHKQSKQKWLGFLLVLLLVLGSTTPTFRQFTEFPHELRLFMGQWSKLHLTMPVSATACISNPDIIEVNGSTGARVPVDLHRPLQLKPHAVGHALITLKLFGTVPIRSLAVHVYPNLKVIPGGQSIGVKLHSKGVMVVGHHLVQSKQSDAKSPAEKADIRVGDYLLKINGQPVQRVVDVARWVKLAGKDKKSLHITLLRDGKEKTVEIQPVYDEKERVYRLGMYIRDSAAGVGTLTFYDPEHKVYGALGHVITDMDTGKPIRVGDGKVVKSNVTSIQKGESGEPGEKRAIFFQEDQVIGNIQKNTPFGIFGKMDRLPEKGLLNQEIPVALAEQVKEGPAKILTVVDGQKVEQFDIEIVHVLRQKFPATKGLIIKVTDPRLLEKTGGIVQGMSGSPIIQNGKLAGAVTHVFVNDPTSGYGTFIEWMLQDAGVLHSQAGAMNSPLFLIENDYRHSQTC</sequence>
<dbReference type="InterPro" id="IPR001478">
    <property type="entry name" value="PDZ"/>
</dbReference>
<name>A0A7W1XAC6_9BACL</name>
<dbReference type="AlphaFoldDB" id="A0A7W1XAC6"/>
<dbReference type="SMART" id="SM00228">
    <property type="entry name" value="PDZ"/>
    <property type="match status" value="1"/>
</dbReference>
<dbReference type="InterPro" id="IPR014219">
    <property type="entry name" value="SpoIVB"/>
</dbReference>
<comment type="caution">
    <text evidence="2">The sequence shown here is derived from an EMBL/GenBank/DDBJ whole genome shotgun (WGS) entry which is preliminary data.</text>
</comment>
<dbReference type="Pfam" id="PF17820">
    <property type="entry name" value="PDZ_6"/>
    <property type="match status" value="1"/>
</dbReference>